<evidence type="ECO:0000313" key="2">
    <source>
        <dbReference type="EMBL" id="MBB3149288.1"/>
    </source>
</evidence>
<proteinExistence type="predicted"/>
<name>A0A839UDW8_9HYPH</name>
<sequence>MAFDTLYVHSTIPTRSQDLSDAASIMFVGLVAHGRKSGIDLKGLHAHDVEPRFFHSVGQMLSERASFQPYLVDPFAKLAQRTRSGTSDKTDRSSRTFPSLVNNADRH</sequence>
<keyword evidence="3" id="KW-1185">Reference proteome</keyword>
<evidence type="ECO:0000256" key="1">
    <source>
        <dbReference type="SAM" id="MobiDB-lite"/>
    </source>
</evidence>
<accession>A0A839UDW8</accession>
<reference evidence="2 3" key="1">
    <citation type="submission" date="2020-08" db="EMBL/GenBank/DDBJ databases">
        <title>Genomic Encyclopedia of Type Strains, Phase III (KMG-III): the genomes of soil and plant-associated and newly described type strains.</title>
        <authorList>
            <person name="Whitman W."/>
        </authorList>
    </citation>
    <scope>NUCLEOTIDE SEQUENCE [LARGE SCALE GENOMIC DNA]</scope>
    <source>
        <strain evidence="2 3">CECT 7015</strain>
    </source>
</reference>
<comment type="caution">
    <text evidence="2">The sequence shown here is derived from an EMBL/GenBank/DDBJ whole genome shotgun (WGS) entry which is preliminary data.</text>
</comment>
<evidence type="ECO:0000313" key="3">
    <source>
        <dbReference type="Proteomes" id="UP000554520"/>
    </source>
</evidence>
<dbReference type="Proteomes" id="UP000554520">
    <property type="component" value="Unassembled WGS sequence"/>
</dbReference>
<organism evidence="2 3">
    <name type="scientific">Phyllobacterium trifolii</name>
    <dbReference type="NCBI Taxonomy" id="300193"/>
    <lineage>
        <taxon>Bacteria</taxon>
        <taxon>Pseudomonadati</taxon>
        <taxon>Pseudomonadota</taxon>
        <taxon>Alphaproteobacteria</taxon>
        <taxon>Hyphomicrobiales</taxon>
        <taxon>Phyllobacteriaceae</taxon>
        <taxon>Phyllobacterium</taxon>
    </lineage>
</organism>
<gene>
    <name evidence="2" type="ORF">FHS21_005740</name>
</gene>
<dbReference type="AlphaFoldDB" id="A0A839UDW8"/>
<dbReference type="EMBL" id="JACHXN010000029">
    <property type="protein sequence ID" value="MBB3149288.1"/>
    <property type="molecule type" value="Genomic_DNA"/>
</dbReference>
<feature type="compositionally biased region" description="Polar residues" evidence="1">
    <location>
        <begin position="95"/>
        <end position="107"/>
    </location>
</feature>
<protein>
    <submittedName>
        <fullName evidence="2">Uncharacterized protein</fullName>
    </submittedName>
</protein>
<feature type="region of interest" description="Disordered" evidence="1">
    <location>
        <begin position="81"/>
        <end position="107"/>
    </location>
</feature>